<dbReference type="PANTHER" id="PTHR36837">
    <property type="entry name" value="POLY(3-HYDROXYALKANOATE) POLYMERASE SUBUNIT PHAC"/>
    <property type="match status" value="1"/>
</dbReference>
<dbReference type="Gene3D" id="3.40.50.1820">
    <property type="entry name" value="alpha/beta hydrolase"/>
    <property type="match status" value="1"/>
</dbReference>
<reference evidence="1" key="1">
    <citation type="submission" date="2017-12" db="EMBL/GenBank/DDBJ databases">
        <title>FDA dAtabase for Regulatory Grade micrObial Sequences (FDA-ARGOS): Supporting development and validation of Infectious Disease Dx tests.</title>
        <authorList>
            <person name="Kerrigan L."/>
            <person name="Tallon L.J."/>
            <person name="Sadzewicz L."/>
            <person name="Sengamalay N."/>
            <person name="Ott S."/>
            <person name="Godinez A."/>
            <person name="Nagaraj S."/>
            <person name="Vavikolanu K."/>
            <person name="Vyas G."/>
            <person name="Nadendla S."/>
            <person name="Aluvathingal J."/>
            <person name="Sichtig H."/>
        </authorList>
    </citation>
    <scope>NUCLEOTIDE SEQUENCE [LARGE SCALE GENOMIC DNA]</scope>
    <source>
        <strain evidence="1">FDAARGOS_200</strain>
    </source>
</reference>
<sequence length="552" mass="63541">MLHFFEQQMAYCVDSWQRSILFLDALRERANNLLDREQEGLPLLLNFNYEVLLDARTFKSPVNYALLKITAVGECCLEECLDEKKRPILIIDPRAGHGPGIGGLKRDSEVGVAMKEGHPVYFASFFPDPCPEQDILDVVHALHQFVEDISKRHGGMMPVLYGNCQAGWLIALLSSDCVGLAGPAVLNGSPLSYWAGGDDINPMRLTGGLWGGSWIVHWLADINNGIFDGAWLVQNFENLNPANTLWEKNYKLFFEIDTERERFLEFERWWTSYFQFNRKEIISTVENLFIGDQLEKGLFRVCKGCHADLKRIRNPMLIFASSGDNITPPHQALYWIYTAYKTTKALKEAKQRIVYLLNPHVGHLGIFVSANVVRFEHRAILESIEDLERLKPGLYEMKISNASNDPNCHKPQYTVSFEERRVEDLHQKYHDAPKAFENVEKVSELNQVFYETWIRPWLLEVYTPLNGQQSFLKWLHPMRVKNYLFSERISIPMAMLPLLASWVQANRQPVDANNGFKELGHAYSNSIAATLDSYKQIRDHQLSLLFNYIYGE</sequence>
<dbReference type="EMBL" id="NBTX02000001">
    <property type="protein sequence ID" value="PNL73950.1"/>
    <property type="molecule type" value="Genomic_DNA"/>
</dbReference>
<proteinExistence type="predicted"/>
<dbReference type="AlphaFoldDB" id="A0AAX0X0K1"/>
<evidence type="ECO:0000313" key="2">
    <source>
        <dbReference type="Proteomes" id="UP000192511"/>
    </source>
</evidence>
<dbReference type="InterPro" id="IPR029058">
    <property type="entry name" value="AB_hydrolase_fold"/>
</dbReference>
<dbReference type="Pfam" id="PF11339">
    <property type="entry name" value="DUF3141"/>
    <property type="match status" value="1"/>
</dbReference>
<keyword evidence="2" id="KW-1185">Reference proteome</keyword>
<gene>
    <name evidence="1" type="ORF">A6J39_000365</name>
</gene>
<dbReference type="RefSeq" id="WP_082654125.1">
    <property type="nucleotide sequence ID" value="NZ_CBCRWC010000009.1"/>
</dbReference>
<comment type="caution">
    <text evidence="1">The sequence shown here is derived from an EMBL/GenBank/DDBJ whole genome shotgun (WGS) entry which is preliminary data.</text>
</comment>
<dbReference type="Proteomes" id="UP000192511">
    <property type="component" value="Unassembled WGS sequence"/>
</dbReference>
<protein>
    <submittedName>
        <fullName evidence="1">DUF3141 domain-containing protein</fullName>
    </submittedName>
</protein>
<organism evidence="1 2">
    <name type="scientific">Legionella anisa</name>
    <dbReference type="NCBI Taxonomy" id="28082"/>
    <lineage>
        <taxon>Bacteria</taxon>
        <taxon>Pseudomonadati</taxon>
        <taxon>Pseudomonadota</taxon>
        <taxon>Gammaproteobacteria</taxon>
        <taxon>Legionellales</taxon>
        <taxon>Legionellaceae</taxon>
        <taxon>Legionella</taxon>
    </lineage>
</organism>
<dbReference type="InterPro" id="IPR024501">
    <property type="entry name" value="DUF3141"/>
</dbReference>
<dbReference type="InterPro" id="IPR051321">
    <property type="entry name" value="PHA/PHB_synthase"/>
</dbReference>
<evidence type="ECO:0000313" key="1">
    <source>
        <dbReference type="EMBL" id="PNL73950.1"/>
    </source>
</evidence>
<dbReference type="SUPFAM" id="SSF53474">
    <property type="entry name" value="alpha/beta-Hydrolases"/>
    <property type="match status" value="1"/>
</dbReference>
<name>A0AAX0X0K1_9GAMM</name>
<accession>A0AAX0X0K1</accession>
<dbReference type="PANTHER" id="PTHR36837:SF2">
    <property type="entry name" value="POLY(3-HYDROXYALKANOATE) POLYMERASE SUBUNIT PHAC"/>
    <property type="match status" value="1"/>
</dbReference>